<gene>
    <name evidence="2" type="ORF">B0T17DRAFT_236618</name>
</gene>
<feature type="signal peptide" evidence="1">
    <location>
        <begin position="1"/>
        <end position="18"/>
    </location>
</feature>
<dbReference type="AlphaFoldDB" id="A0AA39XC40"/>
<dbReference type="EMBL" id="JAULSR010000002">
    <property type="protein sequence ID" value="KAK0630985.1"/>
    <property type="molecule type" value="Genomic_DNA"/>
</dbReference>
<dbReference type="Proteomes" id="UP001174934">
    <property type="component" value="Unassembled WGS sequence"/>
</dbReference>
<evidence type="ECO:0000256" key="1">
    <source>
        <dbReference type="SAM" id="SignalP"/>
    </source>
</evidence>
<name>A0AA39XC40_9PEZI</name>
<accession>A0AA39XC40</accession>
<protein>
    <submittedName>
        <fullName evidence="2">Uncharacterized protein</fullName>
    </submittedName>
</protein>
<feature type="chain" id="PRO_5041299880" evidence="1">
    <location>
        <begin position="19"/>
        <end position="151"/>
    </location>
</feature>
<keyword evidence="1" id="KW-0732">Signal</keyword>
<proteinExistence type="predicted"/>
<sequence>MQLSSLLPFSLLMLGINASAIVKRNGEGVHLANCVQQSPLGPIPYSQMLYYGDDAQASQGVVPSSSNQCYVTTPGAGGWKTWEGSQITCNFPSNTYFQSNINSGAGSNGVGGYSGSGKNNYRNFNCYRDNNHQLFNDGTHSCNSIYYCLDA</sequence>
<evidence type="ECO:0000313" key="2">
    <source>
        <dbReference type="EMBL" id="KAK0630985.1"/>
    </source>
</evidence>
<organism evidence="2 3">
    <name type="scientific">Bombardia bombarda</name>
    <dbReference type="NCBI Taxonomy" id="252184"/>
    <lineage>
        <taxon>Eukaryota</taxon>
        <taxon>Fungi</taxon>
        <taxon>Dikarya</taxon>
        <taxon>Ascomycota</taxon>
        <taxon>Pezizomycotina</taxon>
        <taxon>Sordariomycetes</taxon>
        <taxon>Sordariomycetidae</taxon>
        <taxon>Sordariales</taxon>
        <taxon>Lasiosphaeriaceae</taxon>
        <taxon>Bombardia</taxon>
    </lineage>
</organism>
<evidence type="ECO:0000313" key="3">
    <source>
        <dbReference type="Proteomes" id="UP001174934"/>
    </source>
</evidence>
<comment type="caution">
    <text evidence="2">The sequence shown here is derived from an EMBL/GenBank/DDBJ whole genome shotgun (WGS) entry which is preliminary data.</text>
</comment>
<keyword evidence="3" id="KW-1185">Reference proteome</keyword>
<reference evidence="2" key="1">
    <citation type="submission" date="2023-06" db="EMBL/GenBank/DDBJ databases">
        <title>Genome-scale phylogeny and comparative genomics of the fungal order Sordariales.</title>
        <authorList>
            <consortium name="Lawrence Berkeley National Laboratory"/>
            <person name="Hensen N."/>
            <person name="Bonometti L."/>
            <person name="Westerberg I."/>
            <person name="Brannstrom I.O."/>
            <person name="Guillou S."/>
            <person name="Cros-Aarteil S."/>
            <person name="Calhoun S."/>
            <person name="Haridas S."/>
            <person name="Kuo A."/>
            <person name="Mondo S."/>
            <person name="Pangilinan J."/>
            <person name="Riley R."/>
            <person name="LaButti K."/>
            <person name="Andreopoulos B."/>
            <person name="Lipzen A."/>
            <person name="Chen C."/>
            <person name="Yanf M."/>
            <person name="Daum C."/>
            <person name="Ng V."/>
            <person name="Clum A."/>
            <person name="Steindorff A."/>
            <person name="Ohm R."/>
            <person name="Martin F."/>
            <person name="Silar P."/>
            <person name="Natvig D."/>
            <person name="Lalanne C."/>
            <person name="Gautier V."/>
            <person name="Ament-velasquez S.L."/>
            <person name="Kruys A."/>
            <person name="Hutchinson M.I."/>
            <person name="Powell A.J."/>
            <person name="Barry K."/>
            <person name="Miller A.N."/>
            <person name="Grigoriev I.V."/>
            <person name="Debuchy R."/>
            <person name="Gladieux P."/>
            <person name="Thoren M.H."/>
            <person name="Johannesson H."/>
        </authorList>
    </citation>
    <scope>NUCLEOTIDE SEQUENCE</scope>
    <source>
        <strain evidence="2">SMH3391-2</strain>
    </source>
</reference>